<accession>A0A814J656</accession>
<gene>
    <name evidence="2" type="ORF">JXQ802_LOCUS15749</name>
</gene>
<protein>
    <recommendedName>
        <fullName evidence="4">Heat shock factor binding protein 1</fullName>
    </recommendedName>
</protein>
<reference evidence="2" key="1">
    <citation type="submission" date="2021-02" db="EMBL/GenBank/DDBJ databases">
        <authorList>
            <person name="Nowell W R."/>
        </authorList>
    </citation>
    <scope>NUCLEOTIDE SEQUENCE</scope>
</reference>
<dbReference type="Gene3D" id="1.20.5.430">
    <property type="match status" value="1"/>
</dbReference>
<name>A0A814J656_9BILA</name>
<keyword evidence="3" id="KW-1185">Reference proteome</keyword>
<dbReference type="GO" id="GO:0070370">
    <property type="term" value="P:cellular heat acclimation"/>
    <property type="evidence" value="ECO:0007669"/>
    <property type="project" value="TreeGrafter"/>
</dbReference>
<dbReference type="PANTHER" id="PTHR19424:SF0">
    <property type="entry name" value="HEAT SHOCK FACTOR BINDING PROTEIN 1"/>
    <property type="match status" value="1"/>
</dbReference>
<comment type="caution">
    <text evidence="2">The sequence shown here is derived from an EMBL/GenBank/DDBJ whole genome shotgun (WGS) entry which is preliminary data.</text>
</comment>
<evidence type="ECO:0000313" key="3">
    <source>
        <dbReference type="Proteomes" id="UP000663870"/>
    </source>
</evidence>
<evidence type="ECO:0000313" key="2">
    <source>
        <dbReference type="EMBL" id="CAF1033137.1"/>
    </source>
</evidence>
<dbReference type="AlphaFoldDB" id="A0A814J656"/>
<comment type="similarity">
    <text evidence="1">Belongs to the HSBP1 family.</text>
</comment>
<dbReference type="InterPro" id="IPR009643">
    <property type="entry name" value="HS1-bd"/>
</dbReference>
<dbReference type="Proteomes" id="UP000663870">
    <property type="component" value="Unassembled WGS sequence"/>
</dbReference>
<evidence type="ECO:0008006" key="4">
    <source>
        <dbReference type="Google" id="ProtNLM"/>
    </source>
</evidence>
<evidence type="ECO:0000256" key="1">
    <source>
        <dbReference type="ARBA" id="ARBA00006349"/>
    </source>
</evidence>
<dbReference type="EMBL" id="CAJNOL010000371">
    <property type="protein sequence ID" value="CAF1033137.1"/>
    <property type="molecule type" value="Genomic_DNA"/>
</dbReference>
<dbReference type="PANTHER" id="PTHR19424">
    <property type="entry name" value="HEAT SHOCK FACTOR BINDING PROTEIN 1"/>
    <property type="match status" value="1"/>
</dbReference>
<dbReference type="GO" id="GO:0005634">
    <property type="term" value="C:nucleus"/>
    <property type="evidence" value="ECO:0007669"/>
    <property type="project" value="TreeGrafter"/>
</dbReference>
<organism evidence="2 3">
    <name type="scientific">Rotaria sordida</name>
    <dbReference type="NCBI Taxonomy" id="392033"/>
    <lineage>
        <taxon>Eukaryota</taxon>
        <taxon>Metazoa</taxon>
        <taxon>Spiralia</taxon>
        <taxon>Gnathifera</taxon>
        <taxon>Rotifera</taxon>
        <taxon>Eurotatoria</taxon>
        <taxon>Bdelloidea</taxon>
        <taxon>Philodinida</taxon>
        <taxon>Philodinidae</taxon>
        <taxon>Rotaria</taxon>
    </lineage>
</organism>
<sequence>MTNFTTHIDFPLHEPRNVQELVDLIQNTMIQIQEKFGQMSDSIMKRIDDMGQQIDGLESNIAHIISLANAESP</sequence>
<proteinExistence type="inferred from homology"/>
<dbReference type="GO" id="GO:0003714">
    <property type="term" value="F:transcription corepressor activity"/>
    <property type="evidence" value="ECO:0007669"/>
    <property type="project" value="InterPro"/>
</dbReference>
<dbReference type="Pfam" id="PF06825">
    <property type="entry name" value="HSBP1"/>
    <property type="match status" value="1"/>
</dbReference>
<dbReference type="GO" id="GO:0005829">
    <property type="term" value="C:cytosol"/>
    <property type="evidence" value="ECO:0007669"/>
    <property type="project" value="TreeGrafter"/>
</dbReference>